<dbReference type="Proteomes" id="UP000249396">
    <property type="component" value="Unassembled WGS sequence"/>
</dbReference>
<reference evidence="3 4" key="1">
    <citation type="journal article" date="2018" name="Aquat. Microb. Ecol.">
        <title>Gammaproteobacterial methanotrophs dominate.</title>
        <authorList>
            <person name="Rissanen A.J."/>
            <person name="Saarenheimo J."/>
            <person name="Tiirola M."/>
            <person name="Peura S."/>
            <person name="Aalto S.L."/>
            <person name="Karvinen A."/>
            <person name="Nykanen H."/>
        </authorList>
    </citation>
    <scope>NUCLEOTIDE SEQUENCE [LARGE SCALE GENOMIC DNA]</scope>
    <source>
        <strain evidence="3">AMbin10</strain>
    </source>
</reference>
<dbReference type="PANTHER" id="PTHR43646:SF3">
    <property type="entry name" value="SLR1566 PROTEIN"/>
    <property type="match status" value="1"/>
</dbReference>
<dbReference type="EMBL" id="QJPH01000581">
    <property type="protein sequence ID" value="PZN69308.1"/>
    <property type="molecule type" value="Genomic_DNA"/>
</dbReference>
<evidence type="ECO:0000259" key="2">
    <source>
        <dbReference type="Pfam" id="PF00535"/>
    </source>
</evidence>
<proteinExistence type="predicted"/>
<keyword evidence="1" id="KW-0472">Membrane</keyword>
<sequence>MILLIFSIFASVIWFIVLILPWRPWLHGETLEPEFEGDYDLSDVTVLIPARNEADVIAVTLQGLAKQGRGLKVLLVDDASDDGTAAVAKQVGVGDLSIINSQSLPDGWSGKLWALEQGAREVQTAWTLLLDADILLSPGMVASLLAKAKNDNRQLVSIMACLRMESFWEKLLMPAFIYFFKLLYPFRLANSDTPYVAAAAGGCILLKTNVIAQIGGFSTIRGAIIDDCNLARQVKKRGNRIWIGLSHSVVSMRCYDRLEPIWEMVARSAFTQLSYSVGLLMLCTLMIASLFVMPVLGIAWGADQTLVWSLVAYASLIICYWPTLRYYRMNGAWALLLPVIACFYLAMTWTSAFRFWQGVRSQWKNRVYSVK</sequence>
<feature type="transmembrane region" description="Helical" evidence="1">
    <location>
        <begin position="305"/>
        <end position="323"/>
    </location>
</feature>
<accession>A0A2W4QML4</accession>
<feature type="domain" description="Glycosyltransferase 2-like" evidence="2">
    <location>
        <begin position="45"/>
        <end position="213"/>
    </location>
</feature>
<feature type="transmembrane region" description="Helical" evidence="1">
    <location>
        <begin position="167"/>
        <end position="186"/>
    </location>
</feature>
<keyword evidence="3" id="KW-0808">Transferase</keyword>
<keyword evidence="1" id="KW-0812">Transmembrane</keyword>
<feature type="transmembrane region" description="Helical" evidence="1">
    <location>
        <begin position="273"/>
        <end position="293"/>
    </location>
</feature>
<dbReference type="AlphaFoldDB" id="A0A2W4QML4"/>
<organism evidence="3 4">
    <name type="scientific">Candidatus Methylumidiphilus alinenensis</name>
    <dbReference type="NCBI Taxonomy" id="2202197"/>
    <lineage>
        <taxon>Bacteria</taxon>
        <taxon>Pseudomonadati</taxon>
        <taxon>Pseudomonadota</taxon>
        <taxon>Gammaproteobacteria</taxon>
        <taxon>Methylococcales</taxon>
        <taxon>Candidatus Methylumidiphilus</taxon>
    </lineage>
</organism>
<dbReference type="SUPFAM" id="SSF53448">
    <property type="entry name" value="Nucleotide-diphospho-sugar transferases"/>
    <property type="match status" value="1"/>
</dbReference>
<dbReference type="GO" id="GO:0016740">
    <property type="term" value="F:transferase activity"/>
    <property type="evidence" value="ECO:0007669"/>
    <property type="project" value="UniProtKB-KW"/>
</dbReference>
<feature type="transmembrane region" description="Helical" evidence="1">
    <location>
        <begin position="125"/>
        <end position="146"/>
    </location>
</feature>
<feature type="transmembrane region" description="Helical" evidence="1">
    <location>
        <begin position="335"/>
        <end position="356"/>
    </location>
</feature>
<dbReference type="PANTHER" id="PTHR43646">
    <property type="entry name" value="GLYCOSYLTRANSFERASE"/>
    <property type="match status" value="1"/>
</dbReference>
<keyword evidence="1" id="KW-1133">Transmembrane helix</keyword>
<gene>
    <name evidence="3" type="ORF">DM484_30040</name>
</gene>
<name>A0A2W4QML4_9GAMM</name>
<evidence type="ECO:0000256" key="1">
    <source>
        <dbReference type="SAM" id="Phobius"/>
    </source>
</evidence>
<evidence type="ECO:0000313" key="4">
    <source>
        <dbReference type="Proteomes" id="UP000249396"/>
    </source>
</evidence>
<comment type="caution">
    <text evidence="3">The sequence shown here is derived from an EMBL/GenBank/DDBJ whole genome shotgun (WGS) entry which is preliminary data.</text>
</comment>
<dbReference type="InterPro" id="IPR017832">
    <property type="entry name" value="Glyco_trans_2_hopen-assoc_HpnB"/>
</dbReference>
<dbReference type="InterPro" id="IPR029044">
    <property type="entry name" value="Nucleotide-diphossugar_trans"/>
</dbReference>
<evidence type="ECO:0000313" key="3">
    <source>
        <dbReference type="EMBL" id="PZN69308.1"/>
    </source>
</evidence>
<dbReference type="NCBIfam" id="TIGR03469">
    <property type="entry name" value="HpnB"/>
    <property type="match status" value="1"/>
</dbReference>
<dbReference type="InterPro" id="IPR001173">
    <property type="entry name" value="Glyco_trans_2-like"/>
</dbReference>
<dbReference type="Pfam" id="PF00535">
    <property type="entry name" value="Glycos_transf_2"/>
    <property type="match status" value="1"/>
</dbReference>
<protein>
    <submittedName>
        <fullName evidence="3">Glycosyl transferase</fullName>
    </submittedName>
</protein>
<dbReference type="Gene3D" id="3.90.550.10">
    <property type="entry name" value="Spore Coat Polysaccharide Biosynthesis Protein SpsA, Chain A"/>
    <property type="match status" value="1"/>
</dbReference>